<organism evidence="3 4">
    <name type="scientific">Spirobacillus cienkowskii</name>
    <dbReference type="NCBI Taxonomy" id="495820"/>
    <lineage>
        <taxon>Bacteria</taxon>
        <taxon>Pseudomonadati</taxon>
        <taxon>Bdellovibrionota</taxon>
        <taxon>Oligoflexia</taxon>
        <taxon>Silvanigrellales</taxon>
        <taxon>Spirobacillus</taxon>
    </lineage>
</organism>
<dbReference type="Proteomes" id="UP000253934">
    <property type="component" value="Unassembled WGS sequence"/>
</dbReference>
<proteinExistence type="predicted"/>
<dbReference type="InterPro" id="IPR010095">
    <property type="entry name" value="Cas12f1-like_TNB"/>
</dbReference>
<keyword evidence="4" id="KW-1185">Reference proteome</keyword>
<accession>A0A369KU50</accession>
<gene>
    <name evidence="3" type="ORF">DCC88_00685</name>
</gene>
<name>A0A369KU50_9BACT</name>
<comment type="caution">
    <text evidence="3">The sequence shown here is derived from an EMBL/GenBank/DDBJ whole genome shotgun (WGS) entry which is preliminary data.</text>
</comment>
<keyword evidence="1" id="KW-0238">DNA-binding</keyword>
<feature type="domain" description="Cas12f1-like TNB" evidence="2">
    <location>
        <begin position="3"/>
        <end position="50"/>
    </location>
</feature>
<evidence type="ECO:0000313" key="3">
    <source>
        <dbReference type="EMBL" id="RDB37288.1"/>
    </source>
</evidence>
<dbReference type="AlphaFoldDB" id="A0A369KU50"/>
<protein>
    <submittedName>
        <fullName evidence="3">Transposase</fullName>
    </submittedName>
</protein>
<dbReference type="Pfam" id="PF07282">
    <property type="entry name" value="Cas12f1-like_TNB"/>
    <property type="match status" value="1"/>
</dbReference>
<evidence type="ECO:0000259" key="2">
    <source>
        <dbReference type="Pfam" id="PF07282"/>
    </source>
</evidence>
<reference evidence="3" key="1">
    <citation type="submission" date="2018-04" db="EMBL/GenBank/DDBJ databases">
        <title>Draft genome sequence of the Candidatus Spirobacillus cienkowskii, a pathogen of freshwater Daphnia species, reconstructed from hemolymph metagenomic reads.</title>
        <authorList>
            <person name="Bresciani L."/>
            <person name="Lemos L.N."/>
            <person name="Wale N."/>
            <person name="Lin J.Y."/>
            <person name="Fernandes G.R."/>
            <person name="Duffy M.A."/>
            <person name="Rodrigues J.M."/>
        </authorList>
    </citation>
    <scope>NUCLEOTIDE SEQUENCE [LARGE SCALE GENOMIC DNA]</scope>
    <source>
        <strain evidence="3">Binning01</strain>
    </source>
</reference>
<dbReference type="EMBL" id="QOVW01000003">
    <property type="protein sequence ID" value="RDB37288.1"/>
    <property type="molecule type" value="Genomic_DNA"/>
</dbReference>
<evidence type="ECO:0000313" key="4">
    <source>
        <dbReference type="Proteomes" id="UP000253934"/>
    </source>
</evidence>
<sequence>MYKEISERDSTRTCSKCSEILPRIGLGVRTWTCEKCNTIHDRDVNASINILNAYKNMFPIGQDRPTRTKKNSS</sequence>
<dbReference type="GO" id="GO:0003677">
    <property type="term" value="F:DNA binding"/>
    <property type="evidence" value="ECO:0007669"/>
    <property type="project" value="UniProtKB-KW"/>
</dbReference>
<evidence type="ECO:0000256" key="1">
    <source>
        <dbReference type="ARBA" id="ARBA00023125"/>
    </source>
</evidence>